<proteinExistence type="predicted"/>
<dbReference type="Proteomes" id="UP000887579">
    <property type="component" value="Unplaced"/>
</dbReference>
<name>A0AC34GFR1_9BILA</name>
<evidence type="ECO:0000313" key="1">
    <source>
        <dbReference type="Proteomes" id="UP000887579"/>
    </source>
</evidence>
<protein>
    <submittedName>
        <fullName evidence="2">Uncharacterized protein</fullName>
    </submittedName>
</protein>
<organism evidence="1 2">
    <name type="scientific">Panagrolaimus sp. ES5</name>
    <dbReference type="NCBI Taxonomy" id="591445"/>
    <lineage>
        <taxon>Eukaryota</taxon>
        <taxon>Metazoa</taxon>
        <taxon>Ecdysozoa</taxon>
        <taxon>Nematoda</taxon>
        <taxon>Chromadorea</taxon>
        <taxon>Rhabditida</taxon>
        <taxon>Tylenchina</taxon>
        <taxon>Panagrolaimomorpha</taxon>
        <taxon>Panagrolaimoidea</taxon>
        <taxon>Panagrolaimidae</taxon>
        <taxon>Panagrolaimus</taxon>
    </lineage>
</organism>
<evidence type="ECO:0000313" key="2">
    <source>
        <dbReference type="WBParaSite" id="ES5_v2.g28574.t1"/>
    </source>
</evidence>
<sequence length="109" mass="12545">MELLAVLILLSGFFSLSSAYKLVVQKFPLEYSKSIQELSPNFGSILPYENDATSESESQTEENEFINNMIHPRQRRGRNLRSLLNNLRGQYERKSVVNPLCFFTALPCR</sequence>
<reference evidence="2" key="1">
    <citation type="submission" date="2022-11" db="UniProtKB">
        <authorList>
            <consortium name="WormBaseParasite"/>
        </authorList>
    </citation>
    <scope>IDENTIFICATION</scope>
</reference>
<accession>A0AC34GFR1</accession>
<dbReference type="WBParaSite" id="ES5_v2.g28574.t1">
    <property type="protein sequence ID" value="ES5_v2.g28574.t1"/>
    <property type="gene ID" value="ES5_v2.g28574"/>
</dbReference>